<protein>
    <recommendedName>
        <fullName evidence="5">SAP30-binding protein</fullName>
    </recommendedName>
</protein>
<evidence type="ECO:0000313" key="3">
    <source>
        <dbReference type="EnsemblProtists" id="EKX54784"/>
    </source>
</evidence>
<evidence type="ECO:0000256" key="1">
    <source>
        <dbReference type="SAM" id="MobiDB-lite"/>
    </source>
</evidence>
<dbReference type="OMA" id="EWSYKDK"/>
<reference evidence="3" key="3">
    <citation type="submission" date="2015-06" db="UniProtKB">
        <authorList>
            <consortium name="EnsemblProtists"/>
        </authorList>
    </citation>
    <scope>IDENTIFICATION</scope>
</reference>
<proteinExistence type="predicted"/>
<evidence type="ECO:0000313" key="2">
    <source>
        <dbReference type="EMBL" id="EKX54784.1"/>
    </source>
</evidence>
<reference evidence="4" key="2">
    <citation type="submission" date="2012-11" db="EMBL/GenBank/DDBJ databases">
        <authorList>
            <person name="Kuo A."/>
            <person name="Curtis B.A."/>
            <person name="Tanifuji G."/>
            <person name="Burki F."/>
            <person name="Gruber A."/>
            <person name="Irimia M."/>
            <person name="Maruyama S."/>
            <person name="Arias M.C."/>
            <person name="Ball S.G."/>
            <person name="Gile G.H."/>
            <person name="Hirakawa Y."/>
            <person name="Hopkins J.F."/>
            <person name="Rensing S.A."/>
            <person name="Schmutz J."/>
            <person name="Symeonidi A."/>
            <person name="Elias M."/>
            <person name="Eveleigh R.J."/>
            <person name="Herman E.K."/>
            <person name="Klute M.J."/>
            <person name="Nakayama T."/>
            <person name="Obornik M."/>
            <person name="Reyes-Prieto A."/>
            <person name="Armbrust E.V."/>
            <person name="Aves S.J."/>
            <person name="Beiko R.G."/>
            <person name="Coutinho P."/>
            <person name="Dacks J.B."/>
            <person name="Durnford D.G."/>
            <person name="Fast N.M."/>
            <person name="Green B.R."/>
            <person name="Grisdale C."/>
            <person name="Hempe F."/>
            <person name="Henrissat B."/>
            <person name="Hoppner M.P."/>
            <person name="Ishida K.-I."/>
            <person name="Kim E."/>
            <person name="Koreny L."/>
            <person name="Kroth P.G."/>
            <person name="Liu Y."/>
            <person name="Malik S.-B."/>
            <person name="Maier U.G."/>
            <person name="McRose D."/>
            <person name="Mock T."/>
            <person name="Neilson J.A."/>
            <person name="Onodera N.T."/>
            <person name="Poole A.M."/>
            <person name="Pritham E.J."/>
            <person name="Richards T.A."/>
            <person name="Rocap G."/>
            <person name="Roy S.W."/>
            <person name="Sarai C."/>
            <person name="Schaack S."/>
            <person name="Shirato S."/>
            <person name="Slamovits C.H."/>
            <person name="Spencer D.F."/>
            <person name="Suzuki S."/>
            <person name="Worden A.Z."/>
            <person name="Zauner S."/>
            <person name="Barry K."/>
            <person name="Bell C."/>
            <person name="Bharti A.K."/>
            <person name="Crow J.A."/>
            <person name="Grimwood J."/>
            <person name="Kramer R."/>
            <person name="Lindquist E."/>
            <person name="Lucas S."/>
            <person name="Salamov A."/>
            <person name="McFadden G.I."/>
            <person name="Lane C.E."/>
            <person name="Keeling P.J."/>
            <person name="Gray M.W."/>
            <person name="Grigoriev I.V."/>
            <person name="Archibald J.M."/>
        </authorList>
    </citation>
    <scope>NUCLEOTIDE SEQUENCE</scope>
    <source>
        <strain evidence="4">CCMP2712</strain>
    </source>
</reference>
<keyword evidence="4" id="KW-1185">Reference proteome</keyword>
<dbReference type="Proteomes" id="UP000011087">
    <property type="component" value="Unassembled WGS sequence"/>
</dbReference>
<dbReference type="EMBL" id="JH992966">
    <property type="protein sequence ID" value="EKX54784.1"/>
    <property type="molecule type" value="Genomic_DNA"/>
</dbReference>
<organism evidence="2">
    <name type="scientific">Guillardia theta (strain CCMP2712)</name>
    <name type="common">Cryptophyte</name>
    <dbReference type="NCBI Taxonomy" id="905079"/>
    <lineage>
        <taxon>Eukaryota</taxon>
        <taxon>Cryptophyceae</taxon>
        <taxon>Pyrenomonadales</taxon>
        <taxon>Geminigeraceae</taxon>
        <taxon>Guillardia</taxon>
    </lineage>
</organism>
<dbReference type="OrthoDB" id="1714508at2759"/>
<accession>L1K2H9</accession>
<name>L1K2H9_GUITC</name>
<dbReference type="KEGG" id="gtt:GUITHDRAFT_99435"/>
<dbReference type="STRING" id="905079.L1K2H9"/>
<dbReference type="PANTHER" id="PTHR13464:SF0">
    <property type="entry name" value="SAP30-BINDING PROTEIN"/>
    <property type="match status" value="1"/>
</dbReference>
<dbReference type="InterPro" id="IPR012479">
    <property type="entry name" value="SAP30BP"/>
</dbReference>
<dbReference type="GO" id="GO:0005634">
    <property type="term" value="C:nucleus"/>
    <property type="evidence" value="ECO:0007669"/>
    <property type="project" value="TreeGrafter"/>
</dbReference>
<dbReference type="HOGENOM" id="CLU_984989_0_0_1"/>
<dbReference type="Pfam" id="PF07818">
    <property type="entry name" value="HCNGP"/>
    <property type="match status" value="1"/>
</dbReference>
<dbReference type="PANTHER" id="PTHR13464">
    <property type="entry name" value="TRANSCRIPTIONAL REGULATOR PROTEIN HCNGP"/>
    <property type="match status" value="1"/>
</dbReference>
<dbReference type="EnsemblProtists" id="EKX54784">
    <property type="protein sequence ID" value="EKX54784"/>
    <property type="gene ID" value="GUITHDRAFT_99435"/>
</dbReference>
<dbReference type="eggNOG" id="KOG2959">
    <property type="taxonomic scope" value="Eukaryota"/>
</dbReference>
<dbReference type="GeneID" id="17311819"/>
<dbReference type="AlphaFoldDB" id="L1K2H9"/>
<dbReference type="RefSeq" id="XP_005841764.1">
    <property type="nucleotide sequence ID" value="XM_005841707.1"/>
</dbReference>
<reference evidence="2 4" key="1">
    <citation type="journal article" date="2012" name="Nature">
        <title>Algal genomes reveal evolutionary mosaicism and the fate of nucleomorphs.</title>
        <authorList>
            <consortium name="DOE Joint Genome Institute"/>
            <person name="Curtis B.A."/>
            <person name="Tanifuji G."/>
            <person name="Burki F."/>
            <person name="Gruber A."/>
            <person name="Irimia M."/>
            <person name="Maruyama S."/>
            <person name="Arias M.C."/>
            <person name="Ball S.G."/>
            <person name="Gile G.H."/>
            <person name="Hirakawa Y."/>
            <person name="Hopkins J.F."/>
            <person name="Kuo A."/>
            <person name="Rensing S.A."/>
            <person name="Schmutz J."/>
            <person name="Symeonidi A."/>
            <person name="Elias M."/>
            <person name="Eveleigh R.J."/>
            <person name="Herman E.K."/>
            <person name="Klute M.J."/>
            <person name="Nakayama T."/>
            <person name="Obornik M."/>
            <person name="Reyes-Prieto A."/>
            <person name="Armbrust E.V."/>
            <person name="Aves S.J."/>
            <person name="Beiko R.G."/>
            <person name="Coutinho P."/>
            <person name="Dacks J.B."/>
            <person name="Durnford D.G."/>
            <person name="Fast N.M."/>
            <person name="Green B.R."/>
            <person name="Grisdale C.J."/>
            <person name="Hempel F."/>
            <person name="Henrissat B."/>
            <person name="Hoppner M.P."/>
            <person name="Ishida K."/>
            <person name="Kim E."/>
            <person name="Koreny L."/>
            <person name="Kroth P.G."/>
            <person name="Liu Y."/>
            <person name="Malik S.B."/>
            <person name="Maier U.G."/>
            <person name="McRose D."/>
            <person name="Mock T."/>
            <person name="Neilson J.A."/>
            <person name="Onodera N.T."/>
            <person name="Poole A.M."/>
            <person name="Pritham E.J."/>
            <person name="Richards T.A."/>
            <person name="Rocap G."/>
            <person name="Roy S.W."/>
            <person name="Sarai C."/>
            <person name="Schaack S."/>
            <person name="Shirato S."/>
            <person name="Slamovits C.H."/>
            <person name="Spencer D.F."/>
            <person name="Suzuki S."/>
            <person name="Worden A.Z."/>
            <person name="Zauner S."/>
            <person name="Barry K."/>
            <person name="Bell C."/>
            <person name="Bharti A.K."/>
            <person name="Crow J.A."/>
            <person name="Grimwood J."/>
            <person name="Kramer R."/>
            <person name="Lindquist E."/>
            <person name="Lucas S."/>
            <person name="Salamov A."/>
            <person name="McFadden G.I."/>
            <person name="Lane C.E."/>
            <person name="Keeling P.J."/>
            <person name="Gray M.W."/>
            <person name="Grigoriev I.V."/>
            <person name="Archibald J.M."/>
        </authorList>
    </citation>
    <scope>NUCLEOTIDE SEQUENCE</scope>
    <source>
        <strain evidence="2 4">CCMP2712</strain>
    </source>
</reference>
<feature type="region of interest" description="Disordered" evidence="1">
    <location>
        <begin position="49"/>
        <end position="116"/>
    </location>
</feature>
<evidence type="ECO:0000313" key="4">
    <source>
        <dbReference type="Proteomes" id="UP000011087"/>
    </source>
</evidence>
<gene>
    <name evidence="2" type="ORF">GUITHDRAFT_99435</name>
</gene>
<dbReference type="GO" id="GO:0006355">
    <property type="term" value="P:regulation of DNA-templated transcription"/>
    <property type="evidence" value="ECO:0007669"/>
    <property type="project" value="InterPro"/>
</dbReference>
<evidence type="ECO:0008006" key="5">
    <source>
        <dbReference type="Google" id="ProtNLM"/>
    </source>
</evidence>
<dbReference type="PaxDb" id="55529-EKX54784"/>
<sequence length="283" mass="30310">MDLLGSYGGDSDESLEEGQQAEGGNAEAPAAADSLSNIVGYVHADDSAEMSIDKPHTSLAEQLSEQLGAAKDSDESSRKPRNPAVRAISKSSTPIVGSPGGIVPSDASSPETAERCSTPMLVSEQMPQVELPPAPTTEIEPKLIENVNKYTRLREKDRKVNADLYDKKEFHNPGILEVLMATYNIDGYGSNYPKELFDPAGYSPNMFYDSLRRQAAIKEEMKLAAAGGGMGLDAIAAGADAQGRKRSKWDQGLQGPSINTAATGIAIADLKRVQQLQQQTSRR</sequence>
<feature type="compositionally biased region" description="Low complexity" evidence="1">
    <location>
        <begin position="17"/>
        <end position="31"/>
    </location>
</feature>
<feature type="region of interest" description="Disordered" evidence="1">
    <location>
        <begin position="1"/>
        <end position="31"/>
    </location>
</feature>